<dbReference type="AlphaFoldDB" id="C6HC64"/>
<organism evidence="2 3">
    <name type="scientific">Ajellomyces capsulatus (strain H143)</name>
    <name type="common">Darling's disease fungus</name>
    <name type="synonym">Histoplasma capsulatum</name>
    <dbReference type="NCBI Taxonomy" id="544712"/>
    <lineage>
        <taxon>Eukaryota</taxon>
        <taxon>Fungi</taxon>
        <taxon>Dikarya</taxon>
        <taxon>Ascomycota</taxon>
        <taxon>Pezizomycotina</taxon>
        <taxon>Eurotiomycetes</taxon>
        <taxon>Eurotiomycetidae</taxon>
        <taxon>Onygenales</taxon>
        <taxon>Ajellomycetaceae</taxon>
        <taxon>Histoplasma</taxon>
    </lineage>
</organism>
<protein>
    <submittedName>
        <fullName evidence="2">pH-response transcription factor pacC/RIM101</fullName>
    </submittedName>
</protein>
<evidence type="ECO:0000256" key="1">
    <source>
        <dbReference type="SAM" id="MobiDB-lite"/>
    </source>
</evidence>
<sequence>MEGIELGDRASSSGAASGSDMNIDRQGSEERQKQQQGGNSPHDNIKSDPREARDGASLYPVLKMDFEET</sequence>
<name>C6HC64_AJECH</name>
<reference evidence="3" key="1">
    <citation type="submission" date="2009-05" db="EMBL/GenBank/DDBJ databases">
        <title>The genome sequence of Ajellomyces capsulatus strain H143.</title>
        <authorList>
            <person name="Champion M."/>
            <person name="Cuomo C.A."/>
            <person name="Ma L.-J."/>
            <person name="Henn M.R."/>
            <person name="Sil A."/>
            <person name="Goldman B."/>
            <person name="Young S.K."/>
            <person name="Kodira C.D."/>
            <person name="Zeng Q."/>
            <person name="Koehrsen M."/>
            <person name="Alvarado L."/>
            <person name="Berlin A.M."/>
            <person name="Borenstein D."/>
            <person name="Chen Z."/>
            <person name="Engels R."/>
            <person name="Freedman E."/>
            <person name="Gellesch M."/>
            <person name="Goldberg J."/>
            <person name="Griggs A."/>
            <person name="Gujja S."/>
            <person name="Heiman D.I."/>
            <person name="Hepburn T.A."/>
            <person name="Howarth C."/>
            <person name="Jen D."/>
            <person name="Larson L."/>
            <person name="Lewis B."/>
            <person name="Mehta T."/>
            <person name="Park D."/>
            <person name="Pearson M."/>
            <person name="Roberts A."/>
            <person name="Saif S."/>
            <person name="Shea T.D."/>
            <person name="Shenoy N."/>
            <person name="Sisk P."/>
            <person name="Stolte C."/>
            <person name="Sykes S."/>
            <person name="Walk T."/>
            <person name="White J."/>
            <person name="Yandava C."/>
            <person name="Klein B."/>
            <person name="McEwen J.G."/>
            <person name="Puccia R."/>
            <person name="Goldman G.H."/>
            <person name="Felipe M.S."/>
            <person name="Nino-Vega G."/>
            <person name="San-Blas G."/>
            <person name="Taylor J.W."/>
            <person name="Mendoza L."/>
            <person name="Galagan J.E."/>
            <person name="Nusbaum C."/>
            <person name="Birren B.W."/>
        </authorList>
    </citation>
    <scope>NUCLEOTIDE SEQUENCE [LARGE SCALE GENOMIC DNA]</scope>
    <source>
        <strain evidence="3">H143</strain>
    </source>
</reference>
<feature type="region of interest" description="Disordered" evidence="1">
    <location>
        <begin position="1"/>
        <end position="69"/>
    </location>
</feature>
<dbReference type="HOGENOM" id="CLU_2775382_0_0_1"/>
<dbReference type="EMBL" id="GG692422">
    <property type="protein sequence ID" value="EER42154.1"/>
    <property type="molecule type" value="Genomic_DNA"/>
</dbReference>
<evidence type="ECO:0000313" key="2">
    <source>
        <dbReference type="EMBL" id="EER42154.1"/>
    </source>
</evidence>
<gene>
    <name evidence="2" type="ORF">HCDG_03613</name>
</gene>
<dbReference type="Proteomes" id="UP000002624">
    <property type="component" value="Unassembled WGS sequence"/>
</dbReference>
<feature type="compositionally biased region" description="Basic and acidic residues" evidence="1">
    <location>
        <begin position="22"/>
        <end position="33"/>
    </location>
</feature>
<evidence type="ECO:0000313" key="3">
    <source>
        <dbReference type="Proteomes" id="UP000002624"/>
    </source>
</evidence>
<dbReference type="STRING" id="544712.C6HC64"/>
<proteinExistence type="predicted"/>
<feature type="compositionally biased region" description="Basic and acidic residues" evidence="1">
    <location>
        <begin position="43"/>
        <end position="54"/>
    </location>
</feature>
<feature type="compositionally biased region" description="Low complexity" evidence="1">
    <location>
        <begin position="10"/>
        <end position="19"/>
    </location>
</feature>
<dbReference type="VEuPathDB" id="FungiDB:HCDG_03613"/>
<accession>C6HC64</accession>